<sequence length="573" mass="66402">NHKFKFVKRMVDENRLGILAMQETHLDDCGAADFHKIYQSWFKTIHSAHPTSPNSTAGVAFLLNKKFIDVEHVQEIELIPGHALMINIPWHKGRTVTILNIYTPSTPQERDKMWTQLWTNWKNDTHLPFPNIVLGDWNFLEDTRDRLSVGRVSVPTSFKRLKSLLQIEDGWRNIFPDDRQYTFIQPQTDPATGFQHVSRSRLDRIYVHHSIFDSCRGWRIDQTAVKTDHSLIAMQIVCREDQGPGRGRFSLPIYLLKTRKFTREIQLLGKIPRTECVKLAEVPRRDNHNVKTLWCDFKQKTIDHARKCSLIMETENIRQLRTWKAQLHLVIHDQEMPPDDRTLSAYLLQKKINDTLKERAEGKHDLSQARYDVEGETFIFWTRSAAGYHMKETIHEFVMSKSPSGIPQYESRPKFMAEIGRAHHDSIQSKDKPESYAKLLATEMVLDQCDANLTASQHDSMNQRLLASELRNALKTSKNGSAPGLDGIPYEFYKWLEIELKLDPENALDIIQLLESVVADIEQHGITPGTNFNTGWMCPIYKKGDRALIANYRPITLLNVDYKFLTKGYSLRL</sequence>
<dbReference type="AlphaFoldDB" id="A0AAD7DBS1"/>
<protein>
    <submittedName>
        <fullName evidence="2">Endonuclease/exonuclease/phosphatase</fullName>
    </submittedName>
</protein>
<dbReference type="SUPFAM" id="SSF56219">
    <property type="entry name" value="DNase I-like"/>
    <property type="match status" value="1"/>
</dbReference>
<feature type="domain" description="Endonuclease/exonuclease/phosphatase" evidence="1">
    <location>
        <begin position="7"/>
        <end position="220"/>
    </location>
</feature>
<dbReference type="InterPro" id="IPR036691">
    <property type="entry name" value="Endo/exonu/phosph_ase_sf"/>
</dbReference>
<evidence type="ECO:0000313" key="3">
    <source>
        <dbReference type="Proteomes" id="UP001221757"/>
    </source>
</evidence>
<keyword evidence="2" id="KW-0378">Hydrolase</keyword>
<keyword evidence="3" id="KW-1185">Reference proteome</keyword>
<evidence type="ECO:0000313" key="2">
    <source>
        <dbReference type="EMBL" id="KAJ7687517.1"/>
    </source>
</evidence>
<evidence type="ECO:0000259" key="1">
    <source>
        <dbReference type="Pfam" id="PF03372"/>
    </source>
</evidence>
<dbReference type="Gene3D" id="3.60.10.10">
    <property type="entry name" value="Endonuclease/exonuclease/phosphatase"/>
    <property type="match status" value="1"/>
</dbReference>
<gene>
    <name evidence="2" type="ORF">B0H17DRAFT_896703</name>
</gene>
<comment type="caution">
    <text evidence="2">The sequence shown here is derived from an EMBL/GenBank/DDBJ whole genome shotgun (WGS) entry which is preliminary data.</text>
</comment>
<name>A0AAD7DBS1_MYCRO</name>
<reference evidence="2" key="1">
    <citation type="submission" date="2023-03" db="EMBL/GenBank/DDBJ databases">
        <title>Massive genome expansion in bonnet fungi (Mycena s.s.) driven by repeated elements and novel gene families across ecological guilds.</title>
        <authorList>
            <consortium name="Lawrence Berkeley National Laboratory"/>
            <person name="Harder C.B."/>
            <person name="Miyauchi S."/>
            <person name="Viragh M."/>
            <person name="Kuo A."/>
            <person name="Thoen E."/>
            <person name="Andreopoulos B."/>
            <person name="Lu D."/>
            <person name="Skrede I."/>
            <person name="Drula E."/>
            <person name="Henrissat B."/>
            <person name="Morin E."/>
            <person name="Kohler A."/>
            <person name="Barry K."/>
            <person name="LaButti K."/>
            <person name="Morin E."/>
            <person name="Salamov A."/>
            <person name="Lipzen A."/>
            <person name="Mereny Z."/>
            <person name="Hegedus B."/>
            <person name="Baldrian P."/>
            <person name="Stursova M."/>
            <person name="Weitz H."/>
            <person name="Taylor A."/>
            <person name="Grigoriev I.V."/>
            <person name="Nagy L.G."/>
            <person name="Martin F."/>
            <person name="Kauserud H."/>
        </authorList>
    </citation>
    <scope>NUCLEOTIDE SEQUENCE</scope>
    <source>
        <strain evidence="2">CBHHK067</strain>
    </source>
</reference>
<feature type="non-terminal residue" evidence="2">
    <location>
        <position position="573"/>
    </location>
</feature>
<dbReference type="Pfam" id="PF03372">
    <property type="entry name" value="Exo_endo_phos"/>
    <property type="match status" value="1"/>
</dbReference>
<keyword evidence="2" id="KW-0540">Nuclease</keyword>
<organism evidence="2 3">
    <name type="scientific">Mycena rosella</name>
    <name type="common">Pink bonnet</name>
    <name type="synonym">Agaricus rosellus</name>
    <dbReference type="NCBI Taxonomy" id="1033263"/>
    <lineage>
        <taxon>Eukaryota</taxon>
        <taxon>Fungi</taxon>
        <taxon>Dikarya</taxon>
        <taxon>Basidiomycota</taxon>
        <taxon>Agaricomycotina</taxon>
        <taxon>Agaricomycetes</taxon>
        <taxon>Agaricomycetidae</taxon>
        <taxon>Agaricales</taxon>
        <taxon>Marasmiineae</taxon>
        <taxon>Mycenaceae</taxon>
        <taxon>Mycena</taxon>
    </lineage>
</organism>
<dbReference type="GO" id="GO:0004519">
    <property type="term" value="F:endonuclease activity"/>
    <property type="evidence" value="ECO:0007669"/>
    <property type="project" value="UniProtKB-KW"/>
</dbReference>
<dbReference type="PANTHER" id="PTHR19446">
    <property type="entry name" value="REVERSE TRANSCRIPTASES"/>
    <property type="match status" value="1"/>
</dbReference>
<proteinExistence type="predicted"/>
<dbReference type="EMBL" id="JARKIE010000087">
    <property type="protein sequence ID" value="KAJ7687517.1"/>
    <property type="molecule type" value="Genomic_DNA"/>
</dbReference>
<keyword evidence="2" id="KW-0255">Endonuclease</keyword>
<accession>A0AAD7DBS1</accession>
<feature type="non-terminal residue" evidence="2">
    <location>
        <position position="1"/>
    </location>
</feature>
<dbReference type="InterPro" id="IPR005135">
    <property type="entry name" value="Endo/exonuclease/phosphatase"/>
</dbReference>
<dbReference type="Proteomes" id="UP001221757">
    <property type="component" value="Unassembled WGS sequence"/>
</dbReference>